<evidence type="ECO:0000256" key="1">
    <source>
        <dbReference type="ARBA" id="ARBA00001911"/>
    </source>
</evidence>
<dbReference type="FunFam" id="3.40.50.1970:FF:000007">
    <property type="entry name" value="Pentafunctional AROM polypeptide"/>
    <property type="match status" value="1"/>
</dbReference>
<dbReference type="SUPFAM" id="SSF56796">
    <property type="entry name" value="Dehydroquinate synthase-like"/>
    <property type="match status" value="1"/>
</dbReference>
<dbReference type="EMBL" id="DXBJ01000002">
    <property type="protein sequence ID" value="HIZ56995.1"/>
    <property type="molecule type" value="Genomic_DNA"/>
</dbReference>
<dbReference type="GO" id="GO:0000166">
    <property type="term" value="F:nucleotide binding"/>
    <property type="evidence" value="ECO:0007669"/>
    <property type="project" value="UniProtKB-KW"/>
</dbReference>
<gene>
    <name evidence="13" type="primary">aroB</name>
    <name evidence="13" type="ORF">H9725_00150</name>
</gene>
<dbReference type="PANTHER" id="PTHR43622">
    <property type="entry name" value="3-DEHYDROQUINATE SYNTHASE"/>
    <property type="match status" value="1"/>
</dbReference>
<dbReference type="GO" id="GO:0046872">
    <property type="term" value="F:metal ion binding"/>
    <property type="evidence" value="ECO:0007669"/>
    <property type="project" value="UniProtKB-KW"/>
</dbReference>
<dbReference type="AlphaFoldDB" id="A0A9D2FDB1"/>
<dbReference type="Gene3D" id="1.20.1090.10">
    <property type="entry name" value="Dehydroquinate synthase-like - alpha domain"/>
    <property type="match status" value="1"/>
</dbReference>
<proteinExistence type="predicted"/>
<evidence type="ECO:0000256" key="3">
    <source>
        <dbReference type="ARBA" id="ARBA00001947"/>
    </source>
</evidence>
<comment type="cofactor">
    <cofactor evidence="1">
        <name>NAD(+)</name>
        <dbReference type="ChEBI" id="CHEBI:57540"/>
    </cofactor>
</comment>
<keyword evidence="9" id="KW-0170">Cobalt</keyword>
<reference evidence="13" key="2">
    <citation type="submission" date="2021-04" db="EMBL/GenBank/DDBJ databases">
        <authorList>
            <person name="Gilroy R."/>
        </authorList>
    </citation>
    <scope>NUCLEOTIDE SEQUENCE</scope>
    <source>
        <strain evidence="13">ChiBcec16-3735</strain>
    </source>
</reference>
<evidence type="ECO:0000259" key="11">
    <source>
        <dbReference type="Pfam" id="PF01761"/>
    </source>
</evidence>
<evidence type="ECO:0000256" key="6">
    <source>
        <dbReference type="ARBA" id="ARBA00022833"/>
    </source>
</evidence>
<evidence type="ECO:0000313" key="13">
    <source>
        <dbReference type="EMBL" id="HIZ56995.1"/>
    </source>
</evidence>
<dbReference type="GO" id="GO:0009423">
    <property type="term" value="P:chorismate biosynthetic process"/>
    <property type="evidence" value="ECO:0007669"/>
    <property type="project" value="UniProtKB-UniRule"/>
</dbReference>
<feature type="domain" description="3-dehydroquinate synthase N-terminal" evidence="11">
    <location>
        <begin position="67"/>
        <end position="179"/>
    </location>
</feature>
<dbReference type="NCBIfam" id="TIGR01357">
    <property type="entry name" value="aroB"/>
    <property type="match status" value="1"/>
</dbReference>
<dbReference type="GO" id="GO:0003856">
    <property type="term" value="F:3-dehydroquinate synthase activity"/>
    <property type="evidence" value="ECO:0007669"/>
    <property type="project" value="UniProtKB-UniRule"/>
</dbReference>
<evidence type="ECO:0000256" key="4">
    <source>
        <dbReference type="ARBA" id="ARBA00022723"/>
    </source>
</evidence>
<dbReference type="Proteomes" id="UP000824065">
    <property type="component" value="Unassembled WGS sequence"/>
</dbReference>
<keyword evidence="6" id="KW-0862">Zinc</keyword>
<dbReference type="InterPro" id="IPR056179">
    <property type="entry name" value="DHQS_C"/>
</dbReference>
<evidence type="ECO:0000256" key="5">
    <source>
        <dbReference type="ARBA" id="ARBA00022741"/>
    </source>
</evidence>
<dbReference type="InterPro" id="IPR030963">
    <property type="entry name" value="DHQ_synth_fam"/>
</dbReference>
<dbReference type="InterPro" id="IPR030960">
    <property type="entry name" value="DHQS/DOIS_N"/>
</dbReference>
<evidence type="ECO:0000256" key="2">
    <source>
        <dbReference type="ARBA" id="ARBA00001941"/>
    </source>
</evidence>
<comment type="caution">
    <text evidence="13">The sequence shown here is derived from an EMBL/GenBank/DDBJ whole genome shotgun (WGS) entry which is preliminary data.</text>
</comment>
<keyword evidence="8 13" id="KW-0456">Lyase</keyword>
<feature type="domain" description="3-dehydroquinate synthase C-terminal" evidence="12">
    <location>
        <begin position="181"/>
        <end position="314"/>
    </location>
</feature>
<accession>A0A9D2FDB1</accession>
<evidence type="ECO:0000259" key="12">
    <source>
        <dbReference type="Pfam" id="PF24621"/>
    </source>
</evidence>
<reference evidence="13" key="1">
    <citation type="journal article" date="2021" name="PeerJ">
        <title>Extensive microbial diversity within the chicken gut microbiome revealed by metagenomics and culture.</title>
        <authorList>
            <person name="Gilroy R."/>
            <person name="Ravi A."/>
            <person name="Getino M."/>
            <person name="Pursley I."/>
            <person name="Horton D.L."/>
            <person name="Alikhan N.F."/>
            <person name="Baker D."/>
            <person name="Gharbi K."/>
            <person name="Hall N."/>
            <person name="Watson M."/>
            <person name="Adriaenssens E.M."/>
            <person name="Foster-Nyarko E."/>
            <person name="Jarju S."/>
            <person name="Secka A."/>
            <person name="Antonio M."/>
            <person name="Oren A."/>
            <person name="Chaudhuri R.R."/>
            <person name="La Ragione R."/>
            <person name="Hildebrand F."/>
            <person name="Pallen M.J."/>
        </authorList>
    </citation>
    <scope>NUCLEOTIDE SEQUENCE</scope>
    <source>
        <strain evidence="13">ChiBcec16-3735</strain>
    </source>
</reference>
<evidence type="ECO:0000256" key="10">
    <source>
        <dbReference type="NCBIfam" id="TIGR01357"/>
    </source>
</evidence>
<organism evidence="13 14">
    <name type="scientific">Candidatus Faecalibacterium gallistercoris</name>
    <dbReference type="NCBI Taxonomy" id="2838579"/>
    <lineage>
        <taxon>Bacteria</taxon>
        <taxon>Bacillati</taxon>
        <taxon>Bacillota</taxon>
        <taxon>Clostridia</taxon>
        <taxon>Eubacteriales</taxon>
        <taxon>Oscillospiraceae</taxon>
        <taxon>Faecalibacterium</taxon>
    </lineage>
</organism>
<dbReference type="Pfam" id="PF24621">
    <property type="entry name" value="DHQS_C"/>
    <property type="match status" value="1"/>
</dbReference>
<evidence type="ECO:0000256" key="8">
    <source>
        <dbReference type="ARBA" id="ARBA00023239"/>
    </source>
</evidence>
<evidence type="ECO:0000313" key="14">
    <source>
        <dbReference type="Proteomes" id="UP000824065"/>
    </source>
</evidence>
<comment type="cofactor">
    <cofactor evidence="3">
        <name>Zn(2+)</name>
        <dbReference type="ChEBI" id="CHEBI:29105"/>
    </cofactor>
</comment>
<comment type="cofactor">
    <cofactor evidence="2">
        <name>Co(2+)</name>
        <dbReference type="ChEBI" id="CHEBI:48828"/>
    </cofactor>
</comment>
<keyword evidence="5" id="KW-0547">Nucleotide-binding</keyword>
<evidence type="ECO:0000256" key="9">
    <source>
        <dbReference type="ARBA" id="ARBA00023285"/>
    </source>
</evidence>
<dbReference type="PIRSF" id="PIRSF001455">
    <property type="entry name" value="DHQ_synth"/>
    <property type="match status" value="1"/>
</dbReference>
<dbReference type="GO" id="GO:0009073">
    <property type="term" value="P:aromatic amino acid family biosynthetic process"/>
    <property type="evidence" value="ECO:0007669"/>
    <property type="project" value="InterPro"/>
</dbReference>
<dbReference type="InterPro" id="IPR016037">
    <property type="entry name" value="DHQ_synth_AroB"/>
</dbReference>
<sequence length="350" mass="37806">MSEAFLGTKLTMNLGPRSYEIILRRGALQNLYQFANLNRRVAVVTDSGVPPLYARQVADQCREAAIITVPQGEASKSLRTLESVLQQMLDAGLGRGDLVIAVGGGVVGDLAGFAAAVYMRGIDFINCPTTTLSMIDSSIGGKTAVDLGDTKNVVGAFWQPRLVIVDADTLATLPRRHFVNGLAEAVKAGLLADPELFGIFENGDVDAEIDAIIYRSLKFKKGIVEQDETEHGARRALNFGHTIGHGIEAVKGIKGRRKTGLYHGECVALGMLPMIESKALRKRTRAVYRRLGLPVRAGFDKEKVYAEMLHDKKAQGGRITLVKVPGLGCWRTETVPVESLRALLGLEGPA</sequence>
<name>A0A9D2FDB1_9FIRM</name>
<dbReference type="GO" id="GO:0005737">
    <property type="term" value="C:cytoplasm"/>
    <property type="evidence" value="ECO:0007669"/>
    <property type="project" value="InterPro"/>
</dbReference>
<dbReference type="CDD" id="cd08195">
    <property type="entry name" value="DHQS"/>
    <property type="match status" value="1"/>
</dbReference>
<protein>
    <recommendedName>
        <fullName evidence="10">3-dehydroquinate synthase</fullName>
        <ecNumber evidence="10">4.2.3.4</ecNumber>
    </recommendedName>
</protein>
<dbReference type="InterPro" id="IPR050071">
    <property type="entry name" value="Dehydroquinate_synthase"/>
</dbReference>
<dbReference type="Pfam" id="PF01761">
    <property type="entry name" value="DHQ_synthase"/>
    <property type="match status" value="1"/>
</dbReference>
<keyword evidence="4" id="KW-0479">Metal-binding</keyword>
<evidence type="ECO:0000256" key="7">
    <source>
        <dbReference type="ARBA" id="ARBA00023027"/>
    </source>
</evidence>
<dbReference type="PANTHER" id="PTHR43622:SF1">
    <property type="entry name" value="3-DEHYDROQUINATE SYNTHASE"/>
    <property type="match status" value="1"/>
</dbReference>
<dbReference type="Gene3D" id="3.40.50.1970">
    <property type="match status" value="1"/>
</dbReference>
<keyword evidence="7" id="KW-0520">NAD</keyword>
<dbReference type="EC" id="4.2.3.4" evidence="10"/>